<dbReference type="Pfam" id="PF22521">
    <property type="entry name" value="HypF_C_2"/>
    <property type="match status" value="1"/>
</dbReference>
<feature type="domain" description="Acylphosphatase-like" evidence="10">
    <location>
        <begin position="3"/>
        <end position="90"/>
    </location>
</feature>
<evidence type="ECO:0000256" key="5">
    <source>
        <dbReference type="ARBA" id="ARBA00022771"/>
    </source>
</evidence>
<comment type="caution">
    <text evidence="12">The sequence shown here is derived from an EMBL/GenBank/DDBJ whole genome shotgun (WGS) entry which is preliminary data.</text>
</comment>
<evidence type="ECO:0000256" key="4">
    <source>
        <dbReference type="ARBA" id="ARBA00022723"/>
    </source>
</evidence>
<evidence type="ECO:0000313" key="12">
    <source>
        <dbReference type="EMBL" id="KCZ73102.1"/>
    </source>
</evidence>
<dbReference type="InterPro" id="IPR006070">
    <property type="entry name" value="Sua5-like_dom"/>
</dbReference>
<keyword evidence="6" id="KW-0862">Zinc</keyword>
<dbReference type="Pfam" id="PF17788">
    <property type="entry name" value="HypF_C"/>
    <property type="match status" value="1"/>
</dbReference>
<dbReference type="RefSeq" id="WP_048088291.1">
    <property type="nucleotide sequence ID" value="NZ_JMIY01000001.1"/>
</dbReference>
<proteinExistence type="inferred from homology"/>
<evidence type="ECO:0000256" key="7">
    <source>
        <dbReference type="ARBA" id="ARBA00048220"/>
    </source>
</evidence>
<name>A0A062V713_9EURY</name>
<dbReference type="NCBIfam" id="TIGR00143">
    <property type="entry name" value="hypF"/>
    <property type="match status" value="1"/>
</dbReference>
<dbReference type="InterPro" id="IPR017968">
    <property type="entry name" value="Acylphosphatase_CS"/>
</dbReference>
<protein>
    <recommendedName>
        <fullName evidence="8">Carbamoyltransferase</fullName>
        <ecNumber evidence="8">6.2.-.-</ecNumber>
    </recommendedName>
</protein>
<organism evidence="12 13">
    <name type="scientific">Candidatus Methanoperedens nitratireducens</name>
    <dbReference type="NCBI Taxonomy" id="1392998"/>
    <lineage>
        <taxon>Archaea</taxon>
        <taxon>Methanobacteriati</taxon>
        <taxon>Methanobacteriota</taxon>
        <taxon>Stenosarchaea group</taxon>
        <taxon>Methanomicrobia</taxon>
        <taxon>Methanosarcinales</taxon>
        <taxon>ANME-2 cluster</taxon>
        <taxon>Candidatus Methanoperedentaceae</taxon>
        <taxon>Candidatus Methanoperedens</taxon>
    </lineage>
</organism>
<dbReference type="PANTHER" id="PTHR42959:SF1">
    <property type="entry name" value="CARBAMOYLTRANSFERASE HYPF"/>
    <property type="match status" value="1"/>
</dbReference>
<evidence type="ECO:0000256" key="3">
    <source>
        <dbReference type="ARBA" id="ARBA00022598"/>
    </source>
</evidence>
<dbReference type="PIRSF" id="PIRSF006256">
    <property type="entry name" value="CMPcnvr_hdrg_mat"/>
    <property type="match status" value="1"/>
</dbReference>
<comment type="catalytic activity">
    <reaction evidence="7">
        <text>C-terminal L-cysteinyl-[HypE protein] + carbamoyl phosphate + ATP + H2O = C-terminal S-carboxamide-L-cysteinyl-[HypE protein] + AMP + phosphate + diphosphate + H(+)</text>
        <dbReference type="Rhea" id="RHEA:55636"/>
        <dbReference type="Rhea" id="RHEA-COMP:14247"/>
        <dbReference type="Rhea" id="RHEA-COMP:14392"/>
        <dbReference type="ChEBI" id="CHEBI:15377"/>
        <dbReference type="ChEBI" id="CHEBI:15378"/>
        <dbReference type="ChEBI" id="CHEBI:30616"/>
        <dbReference type="ChEBI" id="CHEBI:33019"/>
        <dbReference type="ChEBI" id="CHEBI:43474"/>
        <dbReference type="ChEBI" id="CHEBI:58228"/>
        <dbReference type="ChEBI" id="CHEBI:76913"/>
        <dbReference type="ChEBI" id="CHEBI:139126"/>
        <dbReference type="ChEBI" id="CHEBI:456215"/>
    </reaction>
</comment>
<evidence type="ECO:0000256" key="6">
    <source>
        <dbReference type="ARBA" id="ARBA00022833"/>
    </source>
</evidence>
<dbReference type="EC" id="6.2.-.-" evidence="8"/>
<dbReference type="Gene3D" id="3.30.420.40">
    <property type="match status" value="1"/>
</dbReference>
<dbReference type="GO" id="GO:0051604">
    <property type="term" value="P:protein maturation"/>
    <property type="evidence" value="ECO:0007669"/>
    <property type="project" value="TreeGrafter"/>
</dbReference>
<evidence type="ECO:0000256" key="9">
    <source>
        <dbReference type="PROSITE-ProRule" id="PRU00520"/>
    </source>
</evidence>
<evidence type="ECO:0000313" key="13">
    <source>
        <dbReference type="Proteomes" id="UP000027153"/>
    </source>
</evidence>
<dbReference type="InterPro" id="IPR004421">
    <property type="entry name" value="Carbamoyltransferase_HypF"/>
</dbReference>
<keyword evidence="4" id="KW-0479">Metal-binding</keyword>
<comment type="catalytic activity">
    <reaction evidence="9">
        <text>an acyl phosphate + H2O = a carboxylate + phosphate + H(+)</text>
        <dbReference type="Rhea" id="RHEA:14965"/>
        <dbReference type="ChEBI" id="CHEBI:15377"/>
        <dbReference type="ChEBI" id="CHEBI:15378"/>
        <dbReference type="ChEBI" id="CHEBI:29067"/>
        <dbReference type="ChEBI" id="CHEBI:43474"/>
        <dbReference type="ChEBI" id="CHEBI:59918"/>
        <dbReference type="EC" id="3.6.1.7"/>
    </reaction>
</comment>
<reference evidence="12 13" key="1">
    <citation type="journal article" date="2013" name="Nature">
        <title>Anaerobic oxidation of methane coupled to nitrate reduction in a novel archaeal lineage.</title>
        <authorList>
            <person name="Haroon M.F."/>
            <person name="Hu S."/>
            <person name="Shi Y."/>
            <person name="Imelfort M."/>
            <person name="Keller J."/>
            <person name="Hugenholtz P."/>
            <person name="Yuan Z."/>
            <person name="Tyson G.W."/>
        </authorList>
    </citation>
    <scope>NUCLEOTIDE SEQUENCE [LARGE SCALE GENOMIC DNA]</scope>
    <source>
        <strain evidence="12 13">ANME-2d</strain>
    </source>
</reference>
<dbReference type="SUPFAM" id="SSF54975">
    <property type="entry name" value="Acylphosphatase/BLUF domain-like"/>
    <property type="match status" value="1"/>
</dbReference>
<dbReference type="Gene3D" id="3.90.870.50">
    <property type="match status" value="1"/>
</dbReference>
<dbReference type="EMBL" id="JMIY01000001">
    <property type="protein sequence ID" value="KCZ73102.1"/>
    <property type="molecule type" value="Genomic_DNA"/>
</dbReference>
<comment type="pathway">
    <text evidence="1">Protein modification; [NiFe] hydrogenase maturation.</text>
</comment>
<accession>A0A062V713</accession>
<dbReference type="InterPro" id="IPR011125">
    <property type="entry name" value="Znf_HypF"/>
</dbReference>
<comment type="similarity">
    <text evidence="2 8">Belongs to the carbamoyltransferase HypF family.</text>
</comment>
<dbReference type="Gene3D" id="3.30.110.120">
    <property type="match status" value="1"/>
</dbReference>
<dbReference type="UniPathway" id="UPA00335"/>
<dbReference type="OrthoDB" id="371970at2157"/>
<dbReference type="PROSITE" id="PS51160">
    <property type="entry name" value="ACYLPHOSPHATASE_3"/>
    <property type="match status" value="1"/>
</dbReference>
<evidence type="ECO:0000256" key="2">
    <source>
        <dbReference type="ARBA" id="ARBA00008097"/>
    </source>
</evidence>
<dbReference type="InterPro" id="IPR055128">
    <property type="entry name" value="HypF_C_2"/>
</dbReference>
<dbReference type="SUPFAM" id="SSF55821">
    <property type="entry name" value="YrdC/RibB"/>
    <property type="match status" value="1"/>
</dbReference>
<sequence length="760" mass="84836">MSQSRVIVTGIVQGVGFRPFVYRTAKKHGLNGYIRNAGNSVELLLDGDERNIQDFLERLRWEHPPMADIQGITVIDTETGERFEDFVILKSRGDTEGNSIIPPDIAVCKSCVKDIFDKTNRRYLYPFTVCMDCGPRFTTIETFPYDREKTTMRDFPMCRACAHEYLDVEDRKFRAEPTCCPDCGPEYELYRDEEKLDVPDPIKEAVDAIENGKIVAIKGVGGTHLVTRTTEDEPILKIRTILNRRYKPFAVMARDIDTAAKFAYINRIEKGLLESFRRPIVALRKRAGAGISGHIAPGLDNIGVMLPYSGIHHLLFYYSKEPAFVMTSANIPGEPMAINRDEILSLGAEYSLVHNIRIKNRCDDSVMKVVADREVFLRRSRGFVPRPVELRRESIKNILALGAELDVTACILRGRRAFLSQYVGNTTRLKTLEYLDDAIHNLMEINRVGSIDVVAVDLHPHFNTSRLGEELANRFDARFIRCQHHHAHIASLMAENGIDRIVGVASDGAGYGLDGTVWGGEVFAVENGIENDFERTGSLMPQFMPGGDLAVRYPSRMVAGILSRKYPADELRDVLIGIRGFRNEEEIDVVLRQIERRFNTPVTSSTGRVLDAISAVLGICHERTYEGEPALRLEAFASKGEAKVEIPVVIKEIDNRFVLDTTELLDAVLLAREKYRYEDIAASAQKALAEGLAEIAIQAARMRGIDSTGISGGVAYNDAIVRYMKEKALEEGFGFFTQNKAPCGDGGISLGQAALAAFNL</sequence>
<dbReference type="PROSITE" id="PS00150">
    <property type="entry name" value="ACYLPHOSPHATASE_1"/>
    <property type="match status" value="1"/>
</dbReference>
<evidence type="ECO:0000259" key="10">
    <source>
        <dbReference type="PROSITE" id="PS51160"/>
    </source>
</evidence>
<dbReference type="GO" id="GO:0008270">
    <property type="term" value="F:zinc ion binding"/>
    <property type="evidence" value="ECO:0007669"/>
    <property type="project" value="UniProtKB-KW"/>
</dbReference>
<dbReference type="PANTHER" id="PTHR42959">
    <property type="entry name" value="CARBAMOYLTRANSFERASE"/>
    <property type="match status" value="1"/>
</dbReference>
<dbReference type="PROSITE" id="PS51163">
    <property type="entry name" value="YRDC"/>
    <property type="match status" value="1"/>
</dbReference>
<dbReference type="InterPro" id="IPR036046">
    <property type="entry name" value="Acylphosphatase-like_dom_sf"/>
</dbReference>
<dbReference type="InterPro" id="IPR017945">
    <property type="entry name" value="DHBP_synth_RibB-like_a/b_dom"/>
</dbReference>
<feature type="domain" description="YrdC-like" evidence="11">
    <location>
        <begin position="199"/>
        <end position="382"/>
    </location>
</feature>
<dbReference type="AlphaFoldDB" id="A0A062V713"/>
<dbReference type="Pfam" id="PF00708">
    <property type="entry name" value="Acylphosphatase"/>
    <property type="match status" value="1"/>
</dbReference>
<keyword evidence="9" id="KW-0378">Hydrolase</keyword>
<dbReference type="Proteomes" id="UP000027153">
    <property type="component" value="Unassembled WGS sequence"/>
</dbReference>
<gene>
    <name evidence="12" type="ORF">ANME2D_00161</name>
</gene>
<dbReference type="GO" id="GO:0016743">
    <property type="term" value="F:carboxyl- or carbamoyltransferase activity"/>
    <property type="evidence" value="ECO:0007669"/>
    <property type="project" value="UniProtKB-UniRule"/>
</dbReference>
<dbReference type="InterPro" id="IPR051060">
    <property type="entry name" value="Carbamoyltrans_HypF-like"/>
</dbReference>
<feature type="active site" evidence="9">
    <location>
        <position position="18"/>
    </location>
</feature>
<dbReference type="GO" id="GO:0003998">
    <property type="term" value="F:acylphosphatase activity"/>
    <property type="evidence" value="ECO:0007669"/>
    <property type="project" value="UniProtKB-EC"/>
</dbReference>
<evidence type="ECO:0000259" key="11">
    <source>
        <dbReference type="PROSITE" id="PS51163"/>
    </source>
</evidence>
<dbReference type="Pfam" id="PF01300">
    <property type="entry name" value="Sua5_yciO_yrdC"/>
    <property type="match status" value="1"/>
</dbReference>
<dbReference type="InterPro" id="IPR001792">
    <property type="entry name" value="Acylphosphatase-like_dom"/>
</dbReference>
<evidence type="ECO:0000256" key="1">
    <source>
        <dbReference type="ARBA" id="ARBA00004711"/>
    </source>
</evidence>
<keyword evidence="3" id="KW-0436">Ligase</keyword>
<keyword evidence="5" id="KW-0863">Zinc-finger</keyword>
<dbReference type="Pfam" id="PF07503">
    <property type="entry name" value="zf-HYPF"/>
    <property type="match status" value="2"/>
</dbReference>
<dbReference type="GO" id="GO:0003725">
    <property type="term" value="F:double-stranded RNA binding"/>
    <property type="evidence" value="ECO:0007669"/>
    <property type="project" value="InterPro"/>
</dbReference>
<dbReference type="Gene3D" id="3.30.420.360">
    <property type="match status" value="1"/>
</dbReference>
<keyword evidence="13" id="KW-1185">Reference proteome</keyword>
<dbReference type="SUPFAM" id="SSF53067">
    <property type="entry name" value="Actin-like ATPase domain"/>
    <property type="match status" value="1"/>
</dbReference>
<dbReference type="InterPro" id="IPR041440">
    <property type="entry name" value="HypF_C"/>
</dbReference>
<dbReference type="GO" id="GO:0016874">
    <property type="term" value="F:ligase activity"/>
    <property type="evidence" value="ECO:0007669"/>
    <property type="project" value="UniProtKB-UniRule"/>
</dbReference>
<evidence type="ECO:0000256" key="8">
    <source>
        <dbReference type="PIRNR" id="PIRNR006256"/>
    </source>
</evidence>
<dbReference type="InterPro" id="IPR043129">
    <property type="entry name" value="ATPase_NBD"/>
</dbReference>
<feature type="active site" evidence="9">
    <location>
        <position position="36"/>
    </location>
</feature>
<dbReference type="PATRIC" id="fig|1392998.3.peg.524"/>